<evidence type="ECO:0000313" key="3">
    <source>
        <dbReference type="Proteomes" id="UP000238479"/>
    </source>
</evidence>
<feature type="region of interest" description="Disordered" evidence="1">
    <location>
        <begin position="1"/>
        <end position="54"/>
    </location>
</feature>
<dbReference type="STRING" id="74649.A0A2P6PEL1"/>
<dbReference type="GO" id="GO:0004535">
    <property type="term" value="F:poly(A)-specific ribonuclease activity"/>
    <property type="evidence" value="ECO:0007669"/>
    <property type="project" value="UniProtKB-EC"/>
</dbReference>
<sequence length="274" mass="30627">MDPPQNPNVGSSSSSSPRRPELGSSSSPRPDVGSSSSSPRPEVGSSSSSSSSSLSLPRFSLIVMMGTTHSITPVFGCRIDPTARVPKKDDEVAPPPEHEFSFKWYREYISPSIPRDKIKCSVHPDEVATFRCNDCVKLKLPFKGSYHCSPTCYSEAWEKHRMCHRCAKAVGETSSDNQQAEEEMYSWLDFEDDPLNKIPKLERDGKQWVEVCSSRCYVPTVNDLNCRLMLESKAVDCSTGLDLCLSDIIMTVPVLYPPHQKPRSMLECRWKLGD</sequence>
<dbReference type="Proteomes" id="UP000238479">
    <property type="component" value="Chromosome 7"/>
</dbReference>
<protein>
    <submittedName>
        <fullName evidence="2">Putative poly(A)-specific ribonuclease</fullName>
        <ecNumber evidence="2">3.1.13.4</ecNumber>
    </submittedName>
</protein>
<feature type="compositionally biased region" description="Low complexity" evidence="1">
    <location>
        <begin position="11"/>
        <end position="54"/>
    </location>
</feature>
<name>A0A2P6PEL1_ROSCH</name>
<accession>A0A2P6PEL1</accession>
<keyword evidence="3" id="KW-1185">Reference proteome</keyword>
<gene>
    <name evidence="2" type="ORF">RchiOBHm_Chr7g0227401</name>
</gene>
<organism evidence="2 3">
    <name type="scientific">Rosa chinensis</name>
    <name type="common">China rose</name>
    <dbReference type="NCBI Taxonomy" id="74649"/>
    <lineage>
        <taxon>Eukaryota</taxon>
        <taxon>Viridiplantae</taxon>
        <taxon>Streptophyta</taxon>
        <taxon>Embryophyta</taxon>
        <taxon>Tracheophyta</taxon>
        <taxon>Spermatophyta</taxon>
        <taxon>Magnoliopsida</taxon>
        <taxon>eudicotyledons</taxon>
        <taxon>Gunneridae</taxon>
        <taxon>Pentapetalae</taxon>
        <taxon>rosids</taxon>
        <taxon>fabids</taxon>
        <taxon>Rosales</taxon>
        <taxon>Rosaceae</taxon>
        <taxon>Rosoideae</taxon>
        <taxon>Rosoideae incertae sedis</taxon>
        <taxon>Rosa</taxon>
    </lineage>
</organism>
<proteinExistence type="predicted"/>
<comment type="caution">
    <text evidence="2">The sequence shown here is derived from an EMBL/GenBank/DDBJ whole genome shotgun (WGS) entry which is preliminary data.</text>
</comment>
<dbReference type="EC" id="3.1.13.4" evidence="2"/>
<evidence type="ECO:0000313" key="2">
    <source>
        <dbReference type="EMBL" id="PRQ20367.1"/>
    </source>
</evidence>
<dbReference type="Gramene" id="PRQ20367">
    <property type="protein sequence ID" value="PRQ20367"/>
    <property type="gene ID" value="RchiOBHm_Chr7g0227401"/>
</dbReference>
<evidence type="ECO:0000256" key="1">
    <source>
        <dbReference type="SAM" id="MobiDB-lite"/>
    </source>
</evidence>
<dbReference type="EMBL" id="PDCK01000045">
    <property type="protein sequence ID" value="PRQ20367.1"/>
    <property type="molecule type" value="Genomic_DNA"/>
</dbReference>
<keyword evidence="2" id="KW-0378">Hydrolase</keyword>
<reference evidence="2 3" key="1">
    <citation type="journal article" date="2018" name="Nat. Genet.">
        <title>The Rosa genome provides new insights in the design of modern roses.</title>
        <authorList>
            <person name="Bendahmane M."/>
        </authorList>
    </citation>
    <scope>NUCLEOTIDE SEQUENCE [LARGE SCALE GENOMIC DNA]</scope>
    <source>
        <strain evidence="3">cv. Old Blush</strain>
    </source>
</reference>
<dbReference type="AlphaFoldDB" id="A0A2P6PEL1"/>